<gene>
    <name evidence="1" type="ORF">AOQ84DRAFT_297949</name>
</gene>
<feature type="non-terminal residue" evidence="1">
    <location>
        <position position="1"/>
    </location>
</feature>
<accession>A0A8E2JR20</accession>
<sequence>LGPMTVEPGDLVCVLSGARVPFAFRAEENRYCFVGECYVHRIMRGEAIEMWRRGELGEMGFELK</sequence>
<name>A0A8E2JR20_9PEZI</name>
<evidence type="ECO:0000313" key="2">
    <source>
        <dbReference type="Proteomes" id="UP000250140"/>
    </source>
</evidence>
<dbReference type="Pfam" id="PF26639">
    <property type="entry name" value="Het-6_barrel"/>
    <property type="match status" value="1"/>
</dbReference>
<dbReference type="OrthoDB" id="2157530at2759"/>
<evidence type="ECO:0000313" key="1">
    <source>
        <dbReference type="EMBL" id="OCL05944.1"/>
    </source>
</evidence>
<proteinExistence type="predicted"/>
<dbReference type="Proteomes" id="UP000250140">
    <property type="component" value="Unassembled WGS sequence"/>
</dbReference>
<keyword evidence="2" id="KW-1185">Reference proteome</keyword>
<reference evidence="1 2" key="1">
    <citation type="journal article" date="2016" name="Nat. Commun.">
        <title>Ectomycorrhizal ecology is imprinted in the genome of the dominant symbiotic fungus Cenococcum geophilum.</title>
        <authorList>
            <consortium name="DOE Joint Genome Institute"/>
            <person name="Peter M."/>
            <person name="Kohler A."/>
            <person name="Ohm R.A."/>
            <person name="Kuo A."/>
            <person name="Krutzmann J."/>
            <person name="Morin E."/>
            <person name="Arend M."/>
            <person name="Barry K.W."/>
            <person name="Binder M."/>
            <person name="Choi C."/>
            <person name="Clum A."/>
            <person name="Copeland A."/>
            <person name="Grisel N."/>
            <person name="Haridas S."/>
            <person name="Kipfer T."/>
            <person name="LaButti K."/>
            <person name="Lindquist E."/>
            <person name="Lipzen A."/>
            <person name="Maire R."/>
            <person name="Meier B."/>
            <person name="Mihaltcheva S."/>
            <person name="Molinier V."/>
            <person name="Murat C."/>
            <person name="Poggeler S."/>
            <person name="Quandt C.A."/>
            <person name="Sperisen C."/>
            <person name="Tritt A."/>
            <person name="Tisserant E."/>
            <person name="Crous P.W."/>
            <person name="Henrissat B."/>
            <person name="Nehls U."/>
            <person name="Egli S."/>
            <person name="Spatafora J.W."/>
            <person name="Grigoriev I.V."/>
            <person name="Martin F.M."/>
        </authorList>
    </citation>
    <scope>NUCLEOTIDE SEQUENCE [LARGE SCALE GENOMIC DNA]</scope>
    <source>
        <strain evidence="1 2">CBS 207.34</strain>
    </source>
</reference>
<dbReference type="EMBL" id="KV750169">
    <property type="protein sequence ID" value="OCL05944.1"/>
    <property type="molecule type" value="Genomic_DNA"/>
</dbReference>
<dbReference type="AlphaFoldDB" id="A0A8E2JR20"/>
<protein>
    <submittedName>
        <fullName evidence="1">Uncharacterized protein</fullName>
    </submittedName>
</protein>
<organism evidence="1 2">
    <name type="scientific">Glonium stellatum</name>
    <dbReference type="NCBI Taxonomy" id="574774"/>
    <lineage>
        <taxon>Eukaryota</taxon>
        <taxon>Fungi</taxon>
        <taxon>Dikarya</taxon>
        <taxon>Ascomycota</taxon>
        <taxon>Pezizomycotina</taxon>
        <taxon>Dothideomycetes</taxon>
        <taxon>Pleosporomycetidae</taxon>
        <taxon>Gloniales</taxon>
        <taxon>Gloniaceae</taxon>
        <taxon>Glonium</taxon>
    </lineage>
</organism>